<evidence type="ECO:0000256" key="3">
    <source>
        <dbReference type="ARBA" id="ARBA00005933"/>
    </source>
</evidence>
<organism evidence="9 10">
    <name type="scientific">Pelagomonas calceolata</name>
    <dbReference type="NCBI Taxonomy" id="35677"/>
    <lineage>
        <taxon>Eukaryota</taxon>
        <taxon>Sar</taxon>
        <taxon>Stramenopiles</taxon>
        <taxon>Ochrophyta</taxon>
        <taxon>Pelagophyceae</taxon>
        <taxon>Pelagomonadales</taxon>
        <taxon>Pelagomonadaceae</taxon>
        <taxon>Pelagomonas</taxon>
    </lineage>
</organism>
<dbReference type="InterPro" id="IPR022796">
    <property type="entry name" value="Chloroa_b-bind"/>
</dbReference>
<keyword evidence="4" id="KW-0150">Chloroplast</keyword>
<comment type="caution">
    <text evidence="9">The sequence shown here is derived from an EMBL/GenBank/DDBJ whole genome shotgun (WGS) entry which is preliminary data.</text>
</comment>
<proteinExistence type="inferred from homology"/>
<reference evidence="9" key="1">
    <citation type="submission" date="2021-11" db="EMBL/GenBank/DDBJ databases">
        <authorList>
            <consortium name="Genoscope - CEA"/>
            <person name="William W."/>
        </authorList>
    </citation>
    <scope>NUCLEOTIDE SEQUENCE</scope>
</reference>
<feature type="binding site" description="axial binding residue" evidence="7">
    <location>
        <position position="80"/>
    </location>
    <ligand>
        <name>chlorophyll b</name>
        <dbReference type="ChEBI" id="CHEBI:61721"/>
        <label>1</label>
    </ligand>
    <ligandPart>
        <name>Mg</name>
        <dbReference type="ChEBI" id="CHEBI:25107"/>
    </ligandPart>
</feature>
<dbReference type="GO" id="GO:0009507">
    <property type="term" value="C:chloroplast"/>
    <property type="evidence" value="ECO:0007669"/>
    <property type="project" value="UniProtKB-SubCell"/>
</dbReference>
<feature type="binding site" evidence="7">
    <location>
        <position position="174"/>
    </location>
    <ligand>
        <name>chlorophyll a</name>
        <dbReference type="ChEBI" id="CHEBI:58416"/>
        <label>1</label>
    </ligand>
</feature>
<dbReference type="Pfam" id="PF00504">
    <property type="entry name" value="Chloroa_b-bind"/>
    <property type="match status" value="1"/>
</dbReference>
<feature type="binding site" evidence="7">
    <location>
        <position position="173"/>
    </location>
    <ligand>
        <name>chlorophyll a</name>
        <dbReference type="ChEBI" id="CHEBI:58416"/>
        <label>1</label>
    </ligand>
</feature>
<dbReference type="Gene3D" id="1.10.3460.10">
    <property type="entry name" value="Chlorophyll a/b binding protein domain"/>
    <property type="match status" value="1"/>
</dbReference>
<keyword evidence="8" id="KW-0732">Signal</keyword>
<evidence type="ECO:0000256" key="8">
    <source>
        <dbReference type="SAM" id="SignalP"/>
    </source>
</evidence>
<dbReference type="Proteomes" id="UP000789595">
    <property type="component" value="Unassembled WGS sequence"/>
</dbReference>
<keyword evidence="5" id="KW-0602">Photosynthesis</keyword>
<dbReference type="AlphaFoldDB" id="A0A8J2SH85"/>
<keyword evidence="7" id="KW-0148">Chlorophyll</keyword>
<dbReference type="GO" id="GO:0016168">
    <property type="term" value="F:chlorophyll binding"/>
    <property type="evidence" value="ECO:0007669"/>
    <property type="project" value="UniProtKB-KW"/>
</dbReference>
<feature type="signal peptide" evidence="8">
    <location>
        <begin position="1"/>
        <end position="22"/>
    </location>
</feature>
<dbReference type="GO" id="GO:0016020">
    <property type="term" value="C:membrane"/>
    <property type="evidence" value="ECO:0007669"/>
    <property type="project" value="InterPro"/>
</dbReference>
<evidence type="ECO:0000256" key="2">
    <source>
        <dbReference type="ARBA" id="ARBA00004229"/>
    </source>
</evidence>
<feature type="binding site" evidence="7">
    <location>
        <position position="63"/>
    </location>
    <ligand>
        <name>chlorophyll a</name>
        <dbReference type="ChEBI" id="CHEBI:58416"/>
        <label>1</label>
    </ligand>
</feature>
<keyword evidence="7" id="KW-0157">Chromophore</keyword>
<dbReference type="InterPro" id="IPR001344">
    <property type="entry name" value="Chloro_AB-bd_pln"/>
</dbReference>
<feature type="binding site" evidence="7">
    <location>
        <position position="191"/>
    </location>
    <ligand>
        <name>chlorophyll a</name>
        <dbReference type="ChEBI" id="CHEBI:58416"/>
        <label>1</label>
    </ligand>
</feature>
<feature type="chain" id="PRO_5035298441" description="Plastid light harvesting protein" evidence="8">
    <location>
        <begin position="23"/>
        <end position="202"/>
    </location>
</feature>
<feature type="binding site" evidence="7">
    <location>
        <position position="78"/>
    </location>
    <ligand>
        <name>chlorophyll a</name>
        <dbReference type="ChEBI" id="CHEBI:58416"/>
        <label>1</label>
    </ligand>
</feature>
<comment type="similarity">
    <text evidence="3">Belongs to the fucoxanthin chlorophyll protein family.</text>
</comment>
<sequence length="202" mass="22066">MARTVALLLASASALVPPAATPARPATRLAYTASEALPFMERPASLDELEMAGDVGFDPFGFSSIFNVKWLREAEIKHGRICMLAWTGFVATDLGFTLPGDMHQVSSVEAHDVACKYGAMQQIFLWLSFIEVVHSFGVAQMMWMGSDRQPGDFGLDPLDFCSTPEKAADMKLKEITHCRLAMFAFSGVVTQAVLTGKGFPYF</sequence>
<evidence type="ECO:0000313" key="9">
    <source>
        <dbReference type="EMBL" id="CAH0366287.1"/>
    </source>
</evidence>
<dbReference type="PANTHER" id="PTHR21649">
    <property type="entry name" value="CHLOROPHYLL A/B BINDING PROTEIN"/>
    <property type="match status" value="1"/>
</dbReference>
<protein>
    <recommendedName>
        <fullName evidence="11">Plastid light harvesting protein</fullName>
    </recommendedName>
</protein>
<evidence type="ECO:0008006" key="11">
    <source>
        <dbReference type="Google" id="ProtNLM"/>
    </source>
</evidence>
<keyword evidence="10" id="KW-1185">Reference proteome</keyword>
<evidence type="ECO:0000256" key="7">
    <source>
        <dbReference type="PIRSR" id="PIRSR601344-1"/>
    </source>
</evidence>
<dbReference type="OrthoDB" id="423598at2759"/>
<name>A0A8J2SH85_9STRA</name>
<evidence type="ECO:0000256" key="5">
    <source>
        <dbReference type="ARBA" id="ARBA00022531"/>
    </source>
</evidence>
<feature type="binding site" evidence="7">
    <location>
        <position position="179"/>
    </location>
    <ligand>
        <name>chlorophyll a</name>
        <dbReference type="ChEBI" id="CHEBI:58416"/>
        <label>1</label>
    </ligand>
</feature>
<evidence type="ECO:0000256" key="6">
    <source>
        <dbReference type="ARBA" id="ARBA00022640"/>
    </source>
</evidence>
<dbReference type="GO" id="GO:0009765">
    <property type="term" value="P:photosynthesis, light harvesting"/>
    <property type="evidence" value="ECO:0007669"/>
    <property type="project" value="InterPro"/>
</dbReference>
<dbReference type="EMBL" id="CAKKNE010000001">
    <property type="protein sequence ID" value="CAH0366287.1"/>
    <property type="molecule type" value="Genomic_DNA"/>
</dbReference>
<accession>A0A8J2SH85</accession>
<comment type="function">
    <text evidence="1">The light-harvesting complex (LHC) functions as a light receptor, it captures and delivers excitation energy to photosystems with which it is closely associated. Energy is transferred from the carotenoid and chlorophyll C (or B) to chlorophyll A and the photosynthetic reaction centers where it is used to synthesize ATP and reducing power.</text>
</comment>
<keyword evidence="6" id="KW-0934">Plastid</keyword>
<evidence type="ECO:0000313" key="10">
    <source>
        <dbReference type="Proteomes" id="UP000789595"/>
    </source>
</evidence>
<feature type="binding site" evidence="7">
    <location>
        <position position="75"/>
    </location>
    <ligand>
        <name>chlorophyll a</name>
        <dbReference type="ChEBI" id="CHEBI:58416"/>
        <label>1</label>
    </ligand>
</feature>
<evidence type="ECO:0000256" key="4">
    <source>
        <dbReference type="ARBA" id="ARBA00022528"/>
    </source>
</evidence>
<evidence type="ECO:0000256" key="1">
    <source>
        <dbReference type="ARBA" id="ARBA00004022"/>
    </source>
</evidence>
<dbReference type="SUPFAM" id="SSF103511">
    <property type="entry name" value="Chlorophyll a-b binding protein"/>
    <property type="match status" value="1"/>
</dbReference>
<gene>
    <name evidence="9" type="ORF">PECAL_1P27690</name>
</gene>
<comment type="subcellular location">
    <subcellularLocation>
        <location evidence="2">Plastid</location>
        <location evidence="2">Chloroplast</location>
    </subcellularLocation>
</comment>